<keyword evidence="11 15" id="KW-0560">Oxidoreductase</keyword>
<dbReference type="Proteomes" id="UP000094849">
    <property type="component" value="Unassembled WGS sequence"/>
</dbReference>
<dbReference type="InterPro" id="IPR029068">
    <property type="entry name" value="Glyas_Bleomycin-R_OHBP_Dase"/>
</dbReference>
<dbReference type="InterPro" id="IPR000486">
    <property type="entry name" value="Xdiol_ring_cleave_dOase_1/2"/>
</dbReference>
<feature type="domain" description="VOC" evidence="16">
    <location>
        <begin position="8"/>
        <end position="123"/>
    </location>
</feature>
<organism evidence="17 18">
    <name type="scientific">Candidatus Thiodiazotropha endoloripes</name>
    <dbReference type="NCBI Taxonomy" id="1818881"/>
    <lineage>
        <taxon>Bacteria</taxon>
        <taxon>Pseudomonadati</taxon>
        <taxon>Pseudomonadota</taxon>
        <taxon>Gammaproteobacteria</taxon>
        <taxon>Chromatiales</taxon>
        <taxon>Sedimenticolaceae</taxon>
        <taxon>Candidatus Thiodiazotropha</taxon>
    </lineage>
</organism>
<evidence type="ECO:0000313" key="18">
    <source>
        <dbReference type="Proteomes" id="UP000094849"/>
    </source>
</evidence>
<comment type="caution">
    <text evidence="17">The sequence shown here is derived from an EMBL/GenBank/DDBJ whole genome shotgun (WGS) entry which is preliminary data.</text>
</comment>
<evidence type="ECO:0000256" key="2">
    <source>
        <dbReference type="ARBA" id="ARBA00001954"/>
    </source>
</evidence>
<dbReference type="InterPro" id="IPR054560">
    <property type="entry name" value="XylE-like_N"/>
</dbReference>
<dbReference type="Pfam" id="PF00903">
    <property type="entry name" value="Glyoxalase"/>
    <property type="match status" value="1"/>
</dbReference>
<evidence type="ECO:0000256" key="15">
    <source>
        <dbReference type="RuleBase" id="RU000683"/>
    </source>
</evidence>
<evidence type="ECO:0000256" key="11">
    <source>
        <dbReference type="ARBA" id="ARBA00023002"/>
    </source>
</evidence>
<dbReference type="OrthoDB" id="9804944at2"/>
<dbReference type="InterPro" id="IPR004360">
    <property type="entry name" value="Glyas_Fos-R_dOase_dom"/>
</dbReference>
<dbReference type="RefSeq" id="WP_069004419.1">
    <property type="nucleotide sequence ID" value="NZ_LVJW01000003.1"/>
</dbReference>
<dbReference type="PROSITE" id="PS00082">
    <property type="entry name" value="EXTRADIOL_DIOXYGENAS"/>
    <property type="match status" value="1"/>
</dbReference>
<evidence type="ECO:0000256" key="10">
    <source>
        <dbReference type="ARBA" id="ARBA00022964"/>
    </source>
</evidence>
<dbReference type="SUPFAM" id="SSF54593">
    <property type="entry name" value="Glyoxalase/Bleomycin resistance protein/Dihydroxybiphenyl dioxygenase"/>
    <property type="match status" value="1"/>
</dbReference>
<comment type="similarity">
    <text evidence="3 15">Belongs to the extradiol ring-cleavage dioxygenase family.</text>
</comment>
<keyword evidence="12 15" id="KW-0408">Iron</keyword>
<evidence type="ECO:0000259" key="16">
    <source>
        <dbReference type="PROSITE" id="PS51819"/>
    </source>
</evidence>
<keyword evidence="9 15" id="KW-0058">Aromatic hydrocarbons catabolism</keyword>
<dbReference type="PROSITE" id="PS51819">
    <property type="entry name" value="VOC"/>
    <property type="match status" value="2"/>
</dbReference>
<evidence type="ECO:0000256" key="7">
    <source>
        <dbReference type="ARBA" id="ARBA00022723"/>
    </source>
</evidence>
<evidence type="ECO:0000256" key="8">
    <source>
        <dbReference type="ARBA" id="ARBA00022737"/>
    </source>
</evidence>
<dbReference type="Pfam" id="PF22247">
    <property type="entry name" value="Diox-like_N"/>
    <property type="match status" value="1"/>
</dbReference>
<dbReference type="EMBL" id="LVJZ01000003">
    <property type="protein sequence ID" value="ODB96688.1"/>
    <property type="molecule type" value="Genomic_DNA"/>
</dbReference>
<keyword evidence="8" id="KW-0677">Repeat</keyword>
<dbReference type="EC" id="1.13.11.2" evidence="5"/>
<evidence type="ECO:0000256" key="3">
    <source>
        <dbReference type="ARBA" id="ARBA00008784"/>
    </source>
</evidence>
<evidence type="ECO:0000256" key="1">
    <source>
        <dbReference type="ARBA" id="ARBA00000163"/>
    </source>
</evidence>
<comment type="subunit">
    <text evidence="4">Homotetramer.</text>
</comment>
<accession>A0A1E2UPK5</accession>
<keyword evidence="7" id="KW-0479">Metal-binding</keyword>
<keyword evidence="10 15" id="KW-0223">Dioxygenase</keyword>
<evidence type="ECO:0000256" key="9">
    <source>
        <dbReference type="ARBA" id="ARBA00022797"/>
    </source>
</evidence>
<feature type="domain" description="VOC" evidence="16">
    <location>
        <begin position="150"/>
        <end position="270"/>
    </location>
</feature>
<evidence type="ECO:0000256" key="14">
    <source>
        <dbReference type="ARBA" id="ARBA00031146"/>
    </source>
</evidence>
<evidence type="ECO:0000256" key="6">
    <source>
        <dbReference type="ARBA" id="ARBA00022190"/>
    </source>
</evidence>
<comment type="cofactor">
    <cofactor evidence="2 15">
        <name>Fe(2+)</name>
        <dbReference type="ChEBI" id="CHEBI:29033"/>
    </cofactor>
</comment>
<name>A0A1E2UPK5_9GAMM</name>
<dbReference type="GO" id="GO:0018577">
    <property type="term" value="F:catechol 2,3-dioxygenase activity"/>
    <property type="evidence" value="ECO:0007669"/>
    <property type="project" value="UniProtKB-EC"/>
</dbReference>
<dbReference type="STRING" id="1818881.A3196_07915"/>
<dbReference type="InterPro" id="IPR037523">
    <property type="entry name" value="VOC_core"/>
</dbReference>
<keyword evidence="18" id="KW-1185">Reference proteome</keyword>
<gene>
    <name evidence="17" type="ORF">A3196_07915</name>
</gene>
<dbReference type="InterPro" id="IPR017624">
    <property type="entry name" value="Catechol_2-3_dOase"/>
</dbReference>
<evidence type="ECO:0000256" key="5">
    <source>
        <dbReference type="ARBA" id="ARBA00013117"/>
    </source>
</evidence>
<dbReference type="AlphaFoldDB" id="A0A1E2UPK5"/>
<evidence type="ECO:0000256" key="12">
    <source>
        <dbReference type="ARBA" id="ARBA00023004"/>
    </source>
</evidence>
<sequence>MAFKGVLRPGLIQIRVLNMDEAINHYQNILGLNIVSTEADGRVYLKGWDEFDHHSVVLRQAESAGLDYVAFKVDSDDYLREIEPKIVAWGLEVDHVPAGEQPGVGPRIGFTLPTGHRIELYHQIDMADDHPGITNPDIYPRRPEGMGASRFDHLLCYGPNIGKAREFFCEVLDFYQPEKVDLPEGDGSLAIWLTASNKAHDIAFVEHEEPGKLHHVAFLLQDWNEVGAAADIISINDVSLDIGPTRHGITRGQTIYFFDPSGNRNEVYAGGYTAYPDHPVRSWDFDHVGKGIFYYERALNDRFLTVLT</sequence>
<dbReference type="Gene3D" id="3.10.180.10">
    <property type="entry name" value="2,3-Dihydroxybiphenyl 1,2-Dioxygenase, domain 1"/>
    <property type="match status" value="2"/>
</dbReference>
<evidence type="ECO:0000313" key="17">
    <source>
        <dbReference type="EMBL" id="ODB96688.1"/>
    </source>
</evidence>
<evidence type="ECO:0000256" key="4">
    <source>
        <dbReference type="ARBA" id="ARBA00011881"/>
    </source>
</evidence>
<protein>
    <recommendedName>
        <fullName evidence="6">Metapyrocatechase</fullName>
        <ecNumber evidence="5">1.13.11.2</ecNumber>
    </recommendedName>
    <alternativeName>
        <fullName evidence="14">CatO2ase</fullName>
    </alternativeName>
    <alternativeName>
        <fullName evidence="13">Catechol 2,3-dioxygenase</fullName>
    </alternativeName>
</protein>
<evidence type="ECO:0000256" key="13">
    <source>
        <dbReference type="ARBA" id="ARBA00030369"/>
    </source>
</evidence>
<dbReference type="NCBIfam" id="TIGR03211">
    <property type="entry name" value="catechol_2_3"/>
    <property type="match status" value="1"/>
</dbReference>
<dbReference type="GO" id="GO:0008198">
    <property type="term" value="F:ferrous iron binding"/>
    <property type="evidence" value="ECO:0007669"/>
    <property type="project" value="InterPro"/>
</dbReference>
<reference evidence="17 18" key="1">
    <citation type="submission" date="2016-03" db="EMBL/GenBank/DDBJ databases">
        <title>Chemosynthetic sulphur-oxidizing symbionts of marine invertebrate animals are capable of nitrogen fixation.</title>
        <authorList>
            <person name="Petersen J.M."/>
            <person name="Kemper A."/>
            <person name="Gruber-Vodicka H."/>
            <person name="Cardini U."/>
            <person name="Geest Mvander."/>
            <person name="Kleiner M."/>
            <person name="Bulgheresi S."/>
            <person name="Fussmann M."/>
            <person name="Herbold C."/>
            <person name="Seah B.K.B."/>
            <person name="Antony C.Paul."/>
            <person name="Liu D."/>
            <person name="Belitz A."/>
            <person name="Weber M."/>
        </authorList>
    </citation>
    <scope>NUCLEOTIDE SEQUENCE [LARGE SCALE GENOMIC DNA]</scope>
    <source>
        <strain evidence="17">G_D</strain>
    </source>
</reference>
<comment type="catalytic activity">
    <reaction evidence="1">
        <text>catechol + O2 = (2Z,4E)-2-hydroxy-6-oxohexa-2,4-dienoate + H(+)</text>
        <dbReference type="Rhea" id="RHEA:17337"/>
        <dbReference type="ChEBI" id="CHEBI:15378"/>
        <dbReference type="ChEBI" id="CHEBI:15379"/>
        <dbReference type="ChEBI" id="CHEBI:18135"/>
        <dbReference type="ChEBI" id="CHEBI:71198"/>
        <dbReference type="EC" id="1.13.11.2"/>
    </reaction>
</comment>
<proteinExistence type="inferred from homology"/>